<feature type="region of interest" description="Disordered" evidence="1">
    <location>
        <begin position="56"/>
        <end position="102"/>
    </location>
</feature>
<protein>
    <submittedName>
        <fullName evidence="3">Kidney-associated antigen 1</fullName>
    </submittedName>
</protein>
<dbReference type="KEGG" id="umr:121106119"/>
<evidence type="ECO:0000313" key="3">
    <source>
        <dbReference type="RefSeq" id="XP_040501150.1"/>
    </source>
</evidence>
<dbReference type="InterPro" id="IPR029407">
    <property type="entry name" value="KAAG1"/>
</dbReference>
<dbReference type="RefSeq" id="XP_040501150.1">
    <property type="nucleotide sequence ID" value="XM_040645216.1"/>
</dbReference>
<dbReference type="CTD" id="353219"/>
<dbReference type="AlphaFoldDB" id="A0A8M1H0Z8"/>
<accession>A0A8M1H0Z8</accession>
<dbReference type="OrthoDB" id="9534599at2759"/>
<dbReference type="Proteomes" id="UP000261680">
    <property type="component" value="Unplaced"/>
</dbReference>
<keyword evidence="2" id="KW-1185">Reference proteome</keyword>
<sequence length="210" mass="22769">MDDDAASREEGVPVAVYEHALHDRLGQVAGPGACAAHLPRGTPPCWLLGGGASAAQLPHRTHPAGSPPETNAKQTSPRLKKKKKKSGATAVRQACTPRRPCRLRDSRSTSRYFTIVCTANQRSPCAQHTCFARYGQSPGVATSGQEHARALRPRAEGAPEGEVGTRAHTHTRIRKMLQLQLSHHIRVTFPKRLSFLALPPHPLISCLLPK</sequence>
<name>A0A8M1H0Z8_URSMA</name>
<reference evidence="3" key="1">
    <citation type="submission" date="2025-08" db="UniProtKB">
        <authorList>
            <consortium name="RefSeq"/>
        </authorList>
    </citation>
    <scope>IDENTIFICATION</scope>
    <source>
        <tissue evidence="3">Whole blood</tissue>
    </source>
</reference>
<evidence type="ECO:0000313" key="2">
    <source>
        <dbReference type="Proteomes" id="UP000261680"/>
    </source>
</evidence>
<dbReference type="GeneID" id="121106119"/>
<organism evidence="2 3">
    <name type="scientific">Ursus maritimus</name>
    <name type="common">Polar bear</name>
    <name type="synonym">Thalarctos maritimus</name>
    <dbReference type="NCBI Taxonomy" id="29073"/>
    <lineage>
        <taxon>Eukaryota</taxon>
        <taxon>Metazoa</taxon>
        <taxon>Chordata</taxon>
        <taxon>Craniata</taxon>
        <taxon>Vertebrata</taxon>
        <taxon>Euteleostomi</taxon>
        <taxon>Mammalia</taxon>
        <taxon>Eutheria</taxon>
        <taxon>Laurasiatheria</taxon>
        <taxon>Carnivora</taxon>
        <taxon>Caniformia</taxon>
        <taxon>Ursidae</taxon>
        <taxon>Ursus</taxon>
    </lineage>
</organism>
<proteinExistence type="predicted"/>
<gene>
    <name evidence="3" type="primary">KAAG1</name>
</gene>
<evidence type="ECO:0000256" key="1">
    <source>
        <dbReference type="SAM" id="MobiDB-lite"/>
    </source>
</evidence>
<feature type="compositionally biased region" description="Polar residues" evidence="1">
    <location>
        <begin position="68"/>
        <end position="77"/>
    </location>
</feature>
<dbReference type="Pfam" id="PF15354">
    <property type="entry name" value="KAAG1"/>
    <property type="match status" value="1"/>
</dbReference>